<evidence type="ECO:0000256" key="1">
    <source>
        <dbReference type="ARBA" id="ARBA00012513"/>
    </source>
</evidence>
<dbReference type="SUPFAM" id="SSF56112">
    <property type="entry name" value="Protein kinase-like (PK-like)"/>
    <property type="match status" value="1"/>
</dbReference>
<evidence type="ECO:0000259" key="7">
    <source>
        <dbReference type="PROSITE" id="PS50225"/>
    </source>
</evidence>
<keyword evidence="4" id="KW-0418">Kinase</keyword>
<dbReference type="EC" id="2.7.11.1" evidence="1"/>
<dbReference type="PANTHER" id="PTHR43671">
    <property type="entry name" value="SERINE/THREONINE-PROTEIN KINASE NEK"/>
    <property type="match status" value="1"/>
</dbReference>
<keyword evidence="5" id="KW-0067">ATP-binding</keyword>
<evidence type="ECO:0000313" key="9">
    <source>
        <dbReference type="Proteomes" id="UP000005408"/>
    </source>
</evidence>
<keyword evidence="3" id="KW-0547">Nucleotide-binding</keyword>
<dbReference type="Pfam" id="PF07525">
    <property type="entry name" value="SOCS_box"/>
    <property type="match status" value="1"/>
</dbReference>
<dbReference type="EnsemblMetazoa" id="G21986.1">
    <property type="protein sequence ID" value="G21986.1:cds"/>
    <property type="gene ID" value="G21986"/>
</dbReference>
<organism evidence="8 9">
    <name type="scientific">Magallana gigas</name>
    <name type="common">Pacific oyster</name>
    <name type="synonym">Crassostrea gigas</name>
    <dbReference type="NCBI Taxonomy" id="29159"/>
    <lineage>
        <taxon>Eukaryota</taxon>
        <taxon>Metazoa</taxon>
        <taxon>Spiralia</taxon>
        <taxon>Lophotrochozoa</taxon>
        <taxon>Mollusca</taxon>
        <taxon>Bivalvia</taxon>
        <taxon>Autobranchia</taxon>
        <taxon>Pteriomorphia</taxon>
        <taxon>Ostreida</taxon>
        <taxon>Ostreoidea</taxon>
        <taxon>Ostreidae</taxon>
        <taxon>Magallana</taxon>
    </lineage>
</organism>
<dbReference type="GO" id="GO:0004674">
    <property type="term" value="F:protein serine/threonine kinase activity"/>
    <property type="evidence" value="ECO:0007669"/>
    <property type="project" value="UniProtKB-EC"/>
</dbReference>
<evidence type="ECO:0000256" key="3">
    <source>
        <dbReference type="ARBA" id="ARBA00022741"/>
    </source>
</evidence>
<dbReference type="OrthoDB" id="10252634at2759"/>
<accession>A0A8W8K7D6</accession>
<feature type="domain" description="SOCS box" evidence="7">
    <location>
        <begin position="20"/>
        <end position="63"/>
    </location>
</feature>
<sequence>MSRLYDPISQTVFEKEDFPEPSSLQGLCRKSIIQAVTLGDIEKVHQLPLPTSIKTKVGALSLKDFAIDVERLSPDNHTKRCYPATCCLTNDDVIIKVFPKNSNFHLSDYDPSMVASFKENGHLCCVLIPTQSLAEKIDKAKESGMTLEHGLIWKTLTKVLHVFLSGQISPVTSIPSTDIRYLPNGWITINPPDNEESGMVTAMEAQVDKPVYEAPEVLGRQNPDSKAHSWNLGCLLYEMLALEPAFYDRSGVNPFSVFMDIMQGNLPAVPASASQSLTDLVNRCLVSDSANRLSLQEIEDAIIQHNSTNL</sequence>
<dbReference type="InterPro" id="IPR050660">
    <property type="entry name" value="NEK_Ser/Thr_kinase"/>
</dbReference>
<protein>
    <recommendedName>
        <fullName evidence="1">non-specific serine/threonine protein kinase</fullName>
        <ecNumber evidence="1">2.7.11.1</ecNumber>
    </recommendedName>
</protein>
<dbReference type="SMART" id="SM00220">
    <property type="entry name" value="S_TKc"/>
    <property type="match status" value="1"/>
</dbReference>
<dbReference type="AlphaFoldDB" id="A0A8W8K7D6"/>
<dbReference type="PANTHER" id="PTHR43671:SF13">
    <property type="entry name" value="SERINE_THREONINE-PROTEIN KINASE NEK2"/>
    <property type="match status" value="1"/>
</dbReference>
<dbReference type="PROSITE" id="PS50011">
    <property type="entry name" value="PROTEIN_KINASE_DOM"/>
    <property type="match status" value="1"/>
</dbReference>
<evidence type="ECO:0000313" key="8">
    <source>
        <dbReference type="EnsemblMetazoa" id="G21986.1:cds"/>
    </source>
</evidence>
<dbReference type="Pfam" id="PF00069">
    <property type="entry name" value="Pkinase"/>
    <property type="match status" value="1"/>
</dbReference>
<dbReference type="PROSITE" id="PS50225">
    <property type="entry name" value="SOCS"/>
    <property type="match status" value="1"/>
</dbReference>
<dbReference type="InterPro" id="IPR011009">
    <property type="entry name" value="Kinase-like_dom_sf"/>
</dbReference>
<evidence type="ECO:0000259" key="6">
    <source>
        <dbReference type="PROSITE" id="PS50011"/>
    </source>
</evidence>
<name>A0A8W8K7D6_MAGGI</name>
<dbReference type="Gene3D" id="1.10.510.10">
    <property type="entry name" value="Transferase(Phosphotransferase) domain 1"/>
    <property type="match status" value="1"/>
</dbReference>
<evidence type="ECO:0000256" key="2">
    <source>
        <dbReference type="ARBA" id="ARBA00022679"/>
    </source>
</evidence>
<evidence type="ECO:0000256" key="4">
    <source>
        <dbReference type="ARBA" id="ARBA00022777"/>
    </source>
</evidence>
<keyword evidence="9" id="KW-1185">Reference proteome</keyword>
<dbReference type="InterPro" id="IPR001496">
    <property type="entry name" value="SOCS_box"/>
</dbReference>
<dbReference type="OMA" id="PAKCLLD"/>
<dbReference type="Proteomes" id="UP000005408">
    <property type="component" value="Unassembled WGS sequence"/>
</dbReference>
<evidence type="ECO:0000256" key="5">
    <source>
        <dbReference type="ARBA" id="ARBA00022840"/>
    </source>
</evidence>
<dbReference type="CDD" id="cd03587">
    <property type="entry name" value="SOCS"/>
    <property type="match status" value="1"/>
</dbReference>
<dbReference type="GO" id="GO:0005524">
    <property type="term" value="F:ATP binding"/>
    <property type="evidence" value="ECO:0007669"/>
    <property type="project" value="UniProtKB-KW"/>
</dbReference>
<feature type="domain" description="Protein kinase" evidence="6">
    <location>
        <begin position="30"/>
        <end position="308"/>
    </location>
</feature>
<keyword evidence="2" id="KW-0808">Transferase</keyword>
<proteinExistence type="predicted"/>
<reference evidence="8" key="1">
    <citation type="submission" date="2022-08" db="UniProtKB">
        <authorList>
            <consortium name="EnsemblMetazoa"/>
        </authorList>
    </citation>
    <scope>IDENTIFICATION</scope>
    <source>
        <strain evidence="8">05x7-T-G4-1.051#20</strain>
    </source>
</reference>
<dbReference type="InterPro" id="IPR000719">
    <property type="entry name" value="Prot_kinase_dom"/>
</dbReference>